<organism evidence="9 10">
    <name type="scientific">Prosthecobacter debontii</name>
    <dbReference type="NCBI Taxonomy" id="48467"/>
    <lineage>
        <taxon>Bacteria</taxon>
        <taxon>Pseudomonadati</taxon>
        <taxon>Verrucomicrobiota</taxon>
        <taxon>Verrucomicrobiia</taxon>
        <taxon>Verrucomicrobiales</taxon>
        <taxon>Verrucomicrobiaceae</taxon>
        <taxon>Prosthecobacter</taxon>
    </lineage>
</organism>
<dbReference type="Pfam" id="PF00271">
    <property type="entry name" value="Helicase_C"/>
    <property type="match status" value="1"/>
</dbReference>
<evidence type="ECO:0000259" key="7">
    <source>
        <dbReference type="PROSITE" id="PS51192"/>
    </source>
</evidence>
<evidence type="ECO:0000256" key="5">
    <source>
        <dbReference type="ARBA" id="ARBA00022840"/>
    </source>
</evidence>
<keyword evidence="5" id="KW-0067">ATP-binding</keyword>
<dbReference type="Proteomes" id="UP000190774">
    <property type="component" value="Unassembled WGS sequence"/>
</dbReference>
<dbReference type="SMART" id="SM00847">
    <property type="entry name" value="HA2"/>
    <property type="match status" value="1"/>
</dbReference>
<evidence type="ECO:0000259" key="8">
    <source>
        <dbReference type="PROSITE" id="PS51194"/>
    </source>
</evidence>
<dbReference type="Pfam" id="PF00270">
    <property type="entry name" value="DEAD"/>
    <property type="match status" value="1"/>
</dbReference>
<proteinExistence type="inferred from homology"/>
<dbReference type="PROSITE" id="PS00690">
    <property type="entry name" value="DEAH_ATP_HELICASE"/>
    <property type="match status" value="1"/>
</dbReference>
<dbReference type="GO" id="GO:0005524">
    <property type="term" value="F:ATP binding"/>
    <property type="evidence" value="ECO:0007669"/>
    <property type="project" value="UniProtKB-KW"/>
</dbReference>
<evidence type="ECO:0000256" key="3">
    <source>
        <dbReference type="ARBA" id="ARBA00022801"/>
    </source>
</evidence>
<dbReference type="InterPro" id="IPR011545">
    <property type="entry name" value="DEAD/DEAH_box_helicase_dom"/>
</dbReference>
<dbReference type="EMBL" id="FUYE01000020">
    <property type="protein sequence ID" value="SKB06426.1"/>
    <property type="molecule type" value="Genomic_DNA"/>
</dbReference>
<feature type="domain" description="Helicase C-terminal" evidence="8">
    <location>
        <begin position="219"/>
        <end position="383"/>
    </location>
</feature>
<dbReference type="FunFam" id="3.40.50.300:FF:002125">
    <property type="entry name" value="ATP-dependent helicase HrpB"/>
    <property type="match status" value="1"/>
</dbReference>
<dbReference type="InterPro" id="IPR024590">
    <property type="entry name" value="HrpA_C"/>
</dbReference>
<dbReference type="InterPro" id="IPR014001">
    <property type="entry name" value="Helicase_ATP-bd"/>
</dbReference>
<dbReference type="GO" id="GO:0003723">
    <property type="term" value="F:RNA binding"/>
    <property type="evidence" value="ECO:0007669"/>
    <property type="project" value="TreeGrafter"/>
</dbReference>
<evidence type="ECO:0000256" key="1">
    <source>
        <dbReference type="ARBA" id="ARBA00008792"/>
    </source>
</evidence>
<evidence type="ECO:0000313" key="10">
    <source>
        <dbReference type="Proteomes" id="UP000190774"/>
    </source>
</evidence>
<dbReference type="PANTHER" id="PTHR18934:SF99">
    <property type="entry name" value="ATP-DEPENDENT RNA HELICASE DHX37-RELATED"/>
    <property type="match status" value="1"/>
</dbReference>
<dbReference type="SMART" id="SM00490">
    <property type="entry name" value="HELICc"/>
    <property type="match status" value="1"/>
</dbReference>
<dbReference type="SMART" id="SM00382">
    <property type="entry name" value="AAA"/>
    <property type="match status" value="1"/>
</dbReference>
<evidence type="ECO:0000256" key="2">
    <source>
        <dbReference type="ARBA" id="ARBA00022741"/>
    </source>
</evidence>
<evidence type="ECO:0000256" key="6">
    <source>
        <dbReference type="SAM" id="MobiDB-lite"/>
    </source>
</evidence>
<dbReference type="InterPro" id="IPR001650">
    <property type="entry name" value="Helicase_C-like"/>
</dbReference>
<dbReference type="STRING" id="48467.SAMN02745166_04472"/>
<dbReference type="Gene3D" id="3.40.50.300">
    <property type="entry name" value="P-loop containing nucleotide triphosphate hydrolases"/>
    <property type="match status" value="2"/>
</dbReference>
<dbReference type="FunFam" id="1.20.120.1080:FF:000005">
    <property type="entry name" value="ATP-dependent helicase HrpA"/>
    <property type="match status" value="1"/>
</dbReference>
<keyword evidence="3" id="KW-0378">Hydrolase</keyword>
<gene>
    <name evidence="9" type="ORF">SAMN02745166_04472</name>
</gene>
<keyword evidence="4 9" id="KW-0347">Helicase</keyword>
<dbReference type="InterPro" id="IPR011709">
    <property type="entry name" value="DEAD-box_helicase_OB_fold"/>
</dbReference>
<feature type="compositionally biased region" description="Low complexity" evidence="6">
    <location>
        <begin position="546"/>
        <end position="566"/>
    </location>
</feature>
<dbReference type="CDD" id="cd18791">
    <property type="entry name" value="SF2_C_RHA"/>
    <property type="match status" value="1"/>
</dbReference>
<dbReference type="InterPro" id="IPR003593">
    <property type="entry name" value="AAA+_ATPase"/>
</dbReference>
<dbReference type="SMART" id="SM00487">
    <property type="entry name" value="DEXDc"/>
    <property type="match status" value="1"/>
</dbReference>
<dbReference type="NCBIfam" id="TIGR01967">
    <property type="entry name" value="DEAH_box_HrpA"/>
    <property type="match status" value="1"/>
</dbReference>
<evidence type="ECO:0000256" key="4">
    <source>
        <dbReference type="ARBA" id="ARBA00022806"/>
    </source>
</evidence>
<feature type="domain" description="Helicase ATP-binding" evidence="7">
    <location>
        <begin position="27"/>
        <end position="190"/>
    </location>
</feature>
<dbReference type="Pfam" id="PF07717">
    <property type="entry name" value="OB_NTP_bind"/>
    <property type="match status" value="1"/>
</dbReference>
<evidence type="ECO:0000313" key="9">
    <source>
        <dbReference type="EMBL" id="SKB06426.1"/>
    </source>
</evidence>
<dbReference type="InterPro" id="IPR002464">
    <property type="entry name" value="DNA/RNA_helicase_DEAH_CS"/>
</dbReference>
<feature type="region of interest" description="Disordered" evidence="6">
    <location>
        <begin position="541"/>
        <end position="591"/>
    </location>
</feature>
<reference evidence="10" key="1">
    <citation type="submission" date="2017-02" db="EMBL/GenBank/DDBJ databases">
        <authorList>
            <person name="Varghese N."/>
            <person name="Submissions S."/>
        </authorList>
    </citation>
    <scope>NUCLEOTIDE SEQUENCE [LARGE SCALE GENOMIC DNA]</scope>
    <source>
        <strain evidence="10">ATCC 700200</strain>
    </source>
</reference>
<name>A0A1T4YXH2_9BACT</name>
<accession>A0A1T4YXH2</accession>
<dbReference type="InterPro" id="IPR007502">
    <property type="entry name" value="Helicase-assoc_dom"/>
</dbReference>
<dbReference type="Gene3D" id="1.20.120.1080">
    <property type="match status" value="1"/>
</dbReference>
<comment type="similarity">
    <text evidence="1">Belongs to the DEAD box helicase family. DEAH subfamily.</text>
</comment>
<dbReference type="InterPro" id="IPR010222">
    <property type="entry name" value="RNA_helicase_HrpA"/>
</dbReference>
<protein>
    <submittedName>
        <fullName evidence="9">ATP-dependent helicase HrpA</fullName>
    </submittedName>
</protein>
<keyword evidence="2" id="KW-0547">Nucleotide-binding</keyword>
<sequence length="1281" mass="144947">MPLQRPFPILIRYPADLPITARREDILTAIRNSQVVILAGETGSGKTTQLPKMCLEVLGENPGMIGCTQPRRVAAMSVSKRVAEELDVTWGRQVGCKMRFSDDTSRDTRVKFMTDGILLAEIQSDPLLRAYSMLILDEAHERSLNIDFLLGYLKSLLTKRPDLKLVVTSATIDTEAFSAHFGNAPIIEVSGRLYPVEIRYQPVGEDDEDPSHIEAAVSAVEEVLIETSDGDVLVFMPTERDIRDTRDLLDGRLGKGMEVLALFGRMAAHEQQRVFSPGSKRRVIVATNVAETSITLPRIRYVVDTGLARMSRYNPRTRTKRLPVEVISQSSANQRAGRAGRLQDGVCIRLYEEEDFNKRPRFTQPEIQRSNLAEVILRMKAFKLGEIETFPFINPPVSAAIRAGYDLLHELGALGETHEMTPTGRELAALPLDPTLGRMLLQARQEHCLEDMLIIAAGLSIPDPRERPEEKREQAQAAHKRFATPESDFLGLIKIWRAMPEPESTGKNALRKFCKANFLSFTRMTEWRDVWQQLRDTFREDRRAAHQASSAASPPSPVAKKTASAPQAASNSPWDKVTVKESEPDEEQANQQALHRCILAGHLGHIATRLERNLYKAAGNREVTVFPGSHLYERREKQGGKPGQEKTRQPLWIVAGEIVQTSQLFARTLARIDPQWAAELGAHLLERRYSEPHWSAKAGRVLVTERLLLHGLEVKRQPIDFGKIDPIAATQLFIRGALLEGTTHLPHRFFQHNQKLRDRLEAALTRVRSSRVYAVEEHLFEFYRARLQNISSVHDLNKLVNARVREEPGFLCAREEDLTGGDDLSCDLQMFPDTAPVGNAVLPITYAYKPGQEDDGVTVQVPLPMAEHLTSGQVLWMVPGLREEQILTLLRALPKNVRRELLPLEARAREIVRDFNPGREDFHGALAIFLRQRYRLEVQASDWNEQSLPDYLKPRVEVIAQGNKTVLTSRDLDSIRETVRKQERKSSRWDEVAKRFEDYALTTWSFGDLPETLQVEVIHNVPVLGYPGLKLRDDEVDIRLFKTPAEALQHSPAAVRKLAENWLGKDLAWLHKELRVLDIKPVAQKNFSFQSGLAALGSSAASPSASSQENRSEAAYHHILAHVLRLDPLLPLSQKRFLEMCERAKRDLPAITHRVRELLKQIDDLRTKILAFPRRYAGLEQDVNRLVPANLLTATPHTQLQHLPRYLKAILLRAERASNNPAKDLEKAAYIQDFNGWEQEVSEANREAFRWLFEEYRVSVFAQELGTAQPVSVKRLEALLG</sequence>
<dbReference type="PROSITE" id="PS51194">
    <property type="entry name" value="HELICASE_CTER"/>
    <property type="match status" value="1"/>
</dbReference>
<dbReference type="GO" id="GO:0016787">
    <property type="term" value="F:hydrolase activity"/>
    <property type="evidence" value="ECO:0007669"/>
    <property type="project" value="UniProtKB-KW"/>
</dbReference>
<dbReference type="Pfam" id="PF11898">
    <property type="entry name" value="DUF3418"/>
    <property type="match status" value="1"/>
</dbReference>
<dbReference type="PANTHER" id="PTHR18934">
    <property type="entry name" value="ATP-DEPENDENT RNA HELICASE"/>
    <property type="match status" value="1"/>
</dbReference>
<keyword evidence="10" id="KW-1185">Reference proteome</keyword>
<dbReference type="PROSITE" id="PS51192">
    <property type="entry name" value="HELICASE_ATP_BIND_1"/>
    <property type="match status" value="1"/>
</dbReference>
<dbReference type="GO" id="GO:0003724">
    <property type="term" value="F:RNA helicase activity"/>
    <property type="evidence" value="ECO:0007669"/>
    <property type="project" value="InterPro"/>
</dbReference>
<dbReference type="Pfam" id="PF21010">
    <property type="entry name" value="HA2_C"/>
    <property type="match status" value="1"/>
</dbReference>
<dbReference type="InterPro" id="IPR027417">
    <property type="entry name" value="P-loop_NTPase"/>
</dbReference>
<dbReference type="SUPFAM" id="SSF52540">
    <property type="entry name" value="P-loop containing nucleoside triphosphate hydrolases"/>
    <property type="match status" value="1"/>
</dbReference>